<dbReference type="PANTHER" id="PTHR32282">
    <property type="entry name" value="BINDING PROTEIN TRANSPEPTIDASE, PUTATIVE-RELATED"/>
    <property type="match status" value="1"/>
</dbReference>
<dbReference type="EMBL" id="WWNE01000012">
    <property type="protein sequence ID" value="NBG67053.1"/>
    <property type="molecule type" value="Genomic_DNA"/>
</dbReference>
<evidence type="ECO:0000256" key="7">
    <source>
        <dbReference type="ARBA" id="ARBA00022670"/>
    </source>
</evidence>
<keyword evidence="10" id="KW-0378">Hydrolase</keyword>
<protein>
    <submittedName>
        <fullName evidence="21">Penicillin-binding protein</fullName>
    </submittedName>
</protein>
<evidence type="ECO:0000256" key="5">
    <source>
        <dbReference type="ARBA" id="ARBA00022475"/>
    </source>
</evidence>
<dbReference type="Pfam" id="PF00912">
    <property type="entry name" value="Transgly"/>
    <property type="match status" value="1"/>
</dbReference>
<keyword evidence="11" id="KW-0133">Cell shape</keyword>
<organism evidence="21 22">
    <name type="scientific">Acidiluteibacter ferrifornacis</name>
    <dbReference type="NCBI Taxonomy" id="2692424"/>
    <lineage>
        <taxon>Bacteria</taxon>
        <taxon>Pseudomonadati</taxon>
        <taxon>Bacteroidota</taxon>
        <taxon>Flavobacteriia</taxon>
        <taxon>Flavobacteriales</taxon>
        <taxon>Cryomorphaceae</taxon>
        <taxon>Acidiluteibacter</taxon>
    </lineage>
</organism>
<dbReference type="GO" id="GO:0008955">
    <property type="term" value="F:peptidoglycan glycosyltransferase activity"/>
    <property type="evidence" value="ECO:0007669"/>
    <property type="project" value="UniProtKB-EC"/>
</dbReference>
<accession>A0A6N9NM65</accession>
<feature type="domain" description="Penicillin-binding protein transpeptidase" evidence="19">
    <location>
        <begin position="396"/>
        <end position="640"/>
    </location>
</feature>
<reference evidence="21 22" key="1">
    <citation type="submission" date="2019-12" db="EMBL/GenBank/DDBJ databases">
        <authorList>
            <person name="Zhao J."/>
        </authorList>
    </citation>
    <scope>NUCLEOTIDE SEQUENCE [LARGE SCALE GENOMIC DNA]</scope>
    <source>
        <strain evidence="21 22">S-15</strain>
    </source>
</reference>
<keyword evidence="5" id="KW-1003">Cell membrane</keyword>
<evidence type="ECO:0000256" key="2">
    <source>
        <dbReference type="ARBA" id="ARBA00004752"/>
    </source>
</evidence>
<comment type="subcellular location">
    <subcellularLocation>
        <location evidence="1">Cell membrane</location>
    </subcellularLocation>
</comment>
<keyword evidence="8" id="KW-0328">Glycosyltransferase</keyword>
<comment type="catalytic activity">
    <reaction evidence="16">
        <text>Preferential cleavage: (Ac)2-L-Lys-D-Ala-|-D-Ala. Also transpeptidation of peptidyl-alanyl moieties that are N-acyl substituents of D-alanine.</text>
        <dbReference type="EC" id="3.4.16.4"/>
    </reaction>
</comment>
<dbReference type="GO" id="GO:0006508">
    <property type="term" value="P:proteolysis"/>
    <property type="evidence" value="ECO:0007669"/>
    <property type="project" value="UniProtKB-KW"/>
</dbReference>
<dbReference type="InterPro" id="IPR036950">
    <property type="entry name" value="PBP_transglycosylase"/>
</dbReference>
<evidence type="ECO:0000256" key="10">
    <source>
        <dbReference type="ARBA" id="ARBA00022801"/>
    </source>
</evidence>
<evidence type="ECO:0000256" key="16">
    <source>
        <dbReference type="ARBA" id="ARBA00034000"/>
    </source>
</evidence>
<dbReference type="GO" id="GO:0008360">
    <property type="term" value="P:regulation of cell shape"/>
    <property type="evidence" value="ECO:0007669"/>
    <property type="project" value="UniProtKB-KW"/>
</dbReference>
<comment type="catalytic activity">
    <reaction evidence="17">
        <text>[GlcNAc-(1-&gt;4)-Mur2Ac(oyl-L-Ala-gamma-D-Glu-L-Lys-D-Ala-D-Ala)](n)-di-trans,octa-cis-undecaprenyl diphosphate + beta-D-GlcNAc-(1-&gt;4)-Mur2Ac(oyl-L-Ala-gamma-D-Glu-L-Lys-D-Ala-D-Ala)-di-trans,octa-cis-undecaprenyl diphosphate = [GlcNAc-(1-&gt;4)-Mur2Ac(oyl-L-Ala-gamma-D-Glu-L-Lys-D-Ala-D-Ala)](n+1)-di-trans,octa-cis-undecaprenyl diphosphate + di-trans,octa-cis-undecaprenyl diphosphate + H(+)</text>
        <dbReference type="Rhea" id="RHEA:23708"/>
        <dbReference type="Rhea" id="RHEA-COMP:9602"/>
        <dbReference type="Rhea" id="RHEA-COMP:9603"/>
        <dbReference type="ChEBI" id="CHEBI:15378"/>
        <dbReference type="ChEBI" id="CHEBI:58405"/>
        <dbReference type="ChEBI" id="CHEBI:60033"/>
        <dbReference type="ChEBI" id="CHEBI:78435"/>
        <dbReference type="EC" id="2.4.99.28"/>
    </reaction>
</comment>
<evidence type="ECO:0000256" key="3">
    <source>
        <dbReference type="ARBA" id="ARBA00007090"/>
    </source>
</evidence>
<name>A0A6N9NM65_9FLAO</name>
<dbReference type="GO" id="GO:0005886">
    <property type="term" value="C:plasma membrane"/>
    <property type="evidence" value="ECO:0007669"/>
    <property type="project" value="UniProtKB-SubCell"/>
</dbReference>
<dbReference type="InterPro" id="IPR001460">
    <property type="entry name" value="PCN-bd_Tpept"/>
</dbReference>
<comment type="similarity">
    <text evidence="4">In the N-terminal section; belongs to the glycosyltransferase 51 family.</text>
</comment>
<dbReference type="GO" id="GO:0008658">
    <property type="term" value="F:penicillin binding"/>
    <property type="evidence" value="ECO:0007669"/>
    <property type="project" value="InterPro"/>
</dbReference>
<evidence type="ECO:0000256" key="17">
    <source>
        <dbReference type="ARBA" id="ARBA00049902"/>
    </source>
</evidence>
<gene>
    <name evidence="21" type="ORF">GQN54_13065</name>
</gene>
<keyword evidence="12" id="KW-0573">Peptidoglycan synthesis</keyword>
<feature type="domain" description="Glycosyl transferase family 51" evidence="20">
    <location>
        <begin position="57"/>
        <end position="236"/>
    </location>
</feature>
<keyword evidence="6" id="KW-0121">Carboxypeptidase</keyword>
<comment type="caution">
    <text evidence="21">The sequence shown here is derived from an EMBL/GenBank/DDBJ whole genome shotgun (WGS) entry which is preliminary data.</text>
</comment>
<evidence type="ECO:0000256" key="15">
    <source>
        <dbReference type="ARBA" id="ARBA00023316"/>
    </source>
</evidence>
<dbReference type="Gene3D" id="1.10.3810.10">
    <property type="entry name" value="Biosynthetic peptidoglycan transglycosylase-like"/>
    <property type="match status" value="1"/>
</dbReference>
<comment type="similarity">
    <text evidence="3">In the C-terminal section; belongs to the transpeptidase family.</text>
</comment>
<dbReference type="PANTHER" id="PTHR32282:SF11">
    <property type="entry name" value="PENICILLIN-BINDING PROTEIN 1B"/>
    <property type="match status" value="1"/>
</dbReference>
<dbReference type="InterPro" id="IPR001264">
    <property type="entry name" value="Glyco_trans_51"/>
</dbReference>
<dbReference type="GO" id="GO:0071555">
    <property type="term" value="P:cell wall organization"/>
    <property type="evidence" value="ECO:0007669"/>
    <property type="project" value="UniProtKB-KW"/>
</dbReference>
<evidence type="ECO:0000259" key="20">
    <source>
        <dbReference type="Pfam" id="PF00912"/>
    </source>
</evidence>
<dbReference type="Proteomes" id="UP000470771">
    <property type="component" value="Unassembled WGS sequence"/>
</dbReference>
<evidence type="ECO:0000313" key="21">
    <source>
        <dbReference type="EMBL" id="NBG67053.1"/>
    </source>
</evidence>
<dbReference type="InterPro" id="IPR012338">
    <property type="entry name" value="Beta-lactam/transpept-like"/>
</dbReference>
<evidence type="ECO:0000256" key="18">
    <source>
        <dbReference type="SAM" id="Phobius"/>
    </source>
</evidence>
<keyword evidence="22" id="KW-1185">Reference proteome</keyword>
<evidence type="ECO:0000256" key="4">
    <source>
        <dbReference type="ARBA" id="ARBA00007739"/>
    </source>
</evidence>
<evidence type="ECO:0000256" key="6">
    <source>
        <dbReference type="ARBA" id="ARBA00022645"/>
    </source>
</evidence>
<dbReference type="GO" id="GO:0009252">
    <property type="term" value="P:peptidoglycan biosynthetic process"/>
    <property type="evidence" value="ECO:0007669"/>
    <property type="project" value="UniProtKB-KW"/>
</dbReference>
<sequence>MKKKLIKIFLVLIGTPALLFVVFVMSIYAGLFGKIPTKDDLKAFQLENASIIYSADGKQLSKIYALNRTDIAFEEMPEHLKNALIATEDVRFYDHEGFDYRSVARVIVKSIFLGDQSSGGGSTISQQLAKNMFGREQFQFGSIAFNKVKEIILAKRIEEIYSKDEILALYLNTVPFGENLYGIESAAQRFFNTTTKDLTIVQSATLIGLLKANSYYNPRLHPDRSKTRRNVVLAQMAKYDYISQEEKTDNQALPIELDYYDIKSRGIANYYAEVVRKLAEEKIAEYNGIHQTEISLQKDGLKIYTTLQYEVQKSQYDAMKEHLSKMHALLQKQYAKGYYAKELDKLAKNFAHQQSISHSKDTIKRTEFQTWEGPKVMDASILDSIKYELTQLHAAMMTMDVTTGAILAYQGGINQQIHPYDQVMAKRQLASSFKPMVYLAALEEGYSPCDYLDNDSIQLADFEEWNPQNYDLQTGGKYSLAAALAFSKNIPTVNLFFEVGYPQLKSIWQKLGFQSELPDEPSTALGAASASVYELARAYATFGNGGYSVQPYFIDSIISTNGQLIYAHQKVKARKLLNVEAVKLLNIILQKAVKEGTGAALAGTYGVRIPLAGKTGTSQDFADAWFTAYNPKAITVARVGATLPKIHFSSGANGSASRLALPLVGLSYNKLQKESTTKKMVSKSFPEITEDQLSLFDCDDFKEDSQFEEFLDIFGDKEETLDERLERSEKRKKRKTFFNKLFGN</sequence>
<dbReference type="SUPFAM" id="SSF56601">
    <property type="entry name" value="beta-lactamase/transpeptidase-like"/>
    <property type="match status" value="1"/>
</dbReference>
<proteinExistence type="inferred from homology"/>
<evidence type="ECO:0000256" key="8">
    <source>
        <dbReference type="ARBA" id="ARBA00022676"/>
    </source>
</evidence>
<keyword evidence="18" id="KW-1133">Transmembrane helix</keyword>
<evidence type="ECO:0000256" key="13">
    <source>
        <dbReference type="ARBA" id="ARBA00023136"/>
    </source>
</evidence>
<dbReference type="Gene3D" id="3.40.710.10">
    <property type="entry name" value="DD-peptidase/beta-lactamase superfamily"/>
    <property type="match status" value="1"/>
</dbReference>
<evidence type="ECO:0000259" key="19">
    <source>
        <dbReference type="Pfam" id="PF00905"/>
    </source>
</evidence>
<keyword evidence="9" id="KW-0808">Transferase</keyword>
<dbReference type="InterPro" id="IPR023346">
    <property type="entry name" value="Lysozyme-like_dom_sf"/>
</dbReference>
<dbReference type="AlphaFoldDB" id="A0A6N9NM65"/>
<keyword evidence="7" id="KW-0645">Protease</keyword>
<dbReference type="RefSeq" id="WP_160634002.1">
    <property type="nucleotide sequence ID" value="NZ_WWNE01000012.1"/>
</dbReference>
<dbReference type="Pfam" id="PF00905">
    <property type="entry name" value="Transpeptidase"/>
    <property type="match status" value="1"/>
</dbReference>
<feature type="transmembrane region" description="Helical" evidence="18">
    <location>
        <begin position="9"/>
        <end position="31"/>
    </location>
</feature>
<keyword evidence="13 18" id="KW-0472">Membrane</keyword>
<evidence type="ECO:0000256" key="12">
    <source>
        <dbReference type="ARBA" id="ARBA00022984"/>
    </source>
</evidence>
<dbReference type="InterPro" id="IPR050396">
    <property type="entry name" value="Glycosyltr_51/Transpeptidase"/>
</dbReference>
<evidence type="ECO:0000256" key="9">
    <source>
        <dbReference type="ARBA" id="ARBA00022679"/>
    </source>
</evidence>
<evidence type="ECO:0000256" key="14">
    <source>
        <dbReference type="ARBA" id="ARBA00023268"/>
    </source>
</evidence>
<evidence type="ECO:0000313" key="22">
    <source>
        <dbReference type="Proteomes" id="UP000470771"/>
    </source>
</evidence>
<evidence type="ECO:0000256" key="1">
    <source>
        <dbReference type="ARBA" id="ARBA00004236"/>
    </source>
</evidence>
<dbReference type="SUPFAM" id="SSF53955">
    <property type="entry name" value="Lysozyme-like"/>
    <property type="match status" value="1"/>
</dbReference>
<keyword evidence="15" id="KW-0961">Cell wall biogenesis/degradation</keyword>
<keyword evidence="18" id="KW-0812">Transmembrane</keyword>
<dbReference type="GO" id="GO:0009002">
    <property type="term" value="F:serine-type D-Ala-D-Ala carboxypeptidase activity"/>
    <property type="evidence" value="ECO:0007669"/>
    <property type="project" value="UniProtKB-EC"/>
</dbReference>
<comment type="pathway">
    <text evidence="2">Cell wall biogenesis; peptidoglycan biosynthesis.</text>
</comment>
<dbReference type="GO" id="GO:0030288">
    <property type="term" value="C:outer membrane-bounded periplasmic space"/>
    <property type="evidence" value="ECO:0007669"/>
    <property type="project" value="TreeGrafter"/>
</dbReference>
<evidence type="ECO:0000256" key="11">
    <source>
        <dbReference type="ARBA" id="ARBA00022960"/>
    </source>
</evidence>
<keyword evidence="14" id="KW-0511">Multifunctional enzyme</keyword>